<accession>A0AAV8VTB5</accession>
<keyword evidence="4" id="KW-1185">Reference proteome</keyword>
<dbReference type="Gene3D" id="1.10.443.10">
    <property type="entry name" value="Intergrase catalytic core"/>
    <property type="match status" value="1"/>
</dbReference>
<name>A0AAV8VTB5_9CUCU</name>
<dbReference type="InterPro" id="IPR002104">
    <property type="entry name" value="Integrase_catalytic"/>
</dbReference>
<evidence type="ECO:0000256" key="1">
    <source>
        <dbReference type="ARBA" id="ARBA00023172"/>
    </source>
</evidence>
<gene>
    <name evidence="3" type="ORF">NQ315_000065</name>
</gene>
<dbReference type="InterPro" id="IPR011010">
    <property type="entry name" value="DNA_brk_join_enz"/>
</dbReference>
<comment type="caution">
    <text evidence="3">The sequence shown here is derived from an EMBL/GenBank/DDBJ whole genome shotgun (WGS) entry which is preliminary data.</text>
</comment>
<evidence type="ECO:0000313" key="4">
    <source>
        <dbReference type="Proteomes" id="UP001159042"/>
    </source>
</evidence>
<reference evidence="3 4" key="1">
    <citation type="journal article" date="2023" name="Insect Mol. Biol.">
        <title>Genome sequencing provides insights into the evolution of gene families encoding plant cell wall-degrading enzymes in longhorned beetles.</title>
        <authorList>
            <person name="Shin N.R."/>
            <person name="Okamura Y."/>
            <person name="Kirsch R."/>
            <person name="Pauchet Y."/>
        </authorList>
    </citation>
    <scope>NUCLEOTIDE SEQUENCE [LARGE SCALE GENOMIC DNA]</scope>
    <source>
        <strain evidence="3">EAD_L_NR</strain>
    </source>
</reference>
<dbReference type="Proteomes" id="UP001159042">
    <property type="component" value="Unassembled WGS sequence"/>
</dbReference>
<evidence type="ECO:0000259" key="2">
    <source>
        <dbReference type="Pfam" id="PF00589"/>
    </source>
</evidence>
<dbReference type="GO" id="GO:0006310">
    <property type="term" value="P:DNA recombination"/>
    <property type="evidence" value="ECO:0007669"/>
    <property type="project" value="UniProtKB-KW"/>
</dbReference>
<evidence type="ECO:0000313" key="3">
    <source>
        <dbReference type="EMBL" id="KAJ8917582.1"/>
    </source>
</evidence>
<dbReference type="SUPFAM" id="SSF56349">
    <property type="entry name" value="DNA breaking-rejoining enzymes"/>
    <property type="match status" value="1"/>
</dbReference>
<dbReference type="InterPro" id="IPR013762">
    <property type="entry name" value="Integrase-like_cat_sf"/>
</dbReference>
<dbReference type="EMBL" id="JANEYG010000032">
    <property type="protein sequence ID" value="KAJ8917582.1"/>
    <property type="molecule type" value="Genomic_DNA"/>
</dbReference>
<proteinExistence type="predicted"/>
<dbReference type="Pfam" id="PF00589">
    <property type="entry name" value="Phage_integrase"/>
    <property type="match status" value="1"/>
</dbReference>
<dbReference type="GO" id="GO:0015074">
    <property type="term" value="P:DNA integration"/>
    <property type="evidence" value="ECO:0007669"/>
    <property type="project" value="InterPro"/>
</dbReference>
<sequence length="318" mass="36279">MDSESEEEIPQHILEEAKGVALNILPTKSRQRYEKEYTDFKKWMERNCVRKITEDSVLVYFSNRAKTLKPSSLWSKYSMLRTCINIKQNTDIKYRKLIAFLKRQASGYKPKKSLTFEREVNKFLAEAPNEVHLSMKVVLLFALCGVTIPDSKTKKKRRFIISDENINGVSTLAIYRKYVASRNPETPHSRFFVAFHQGKCTQQVMGKNTLAKIPCKVAQFLKLENAHQYTGHCLRRTSATLLVNAGGDILTLKQHGGWESSTVAEGYVAECISKKREVASQILTGQKPSEERPNRNISIASTSCSEPNNLFAKKKLKH</sequence>
<dbReference type="GO" id="GO:0003677">
    <property type="term" value="F:DNA binding"/>
    <property type="evidence" value="ECO:0007669"/>
    <property type="project" value="InterPro"/>
</dbReference>
<feature type="domain" description="Tyr recombinase" evidence="2">
    <location>
        <begin position="134"/>
        <end position="269"/>
    </location>
</feature>
<protein>
    <recommendedName>
        <fullName evidence="2">Tyr recombinase domain-containing protein</fullName>
    </recommendedName>
</protein>
<keyword evidence="1" id="KW-0233">DNA recombination</keyword>
<dbReference type="AlphaFoldDB" id="A0AAV8VTB5"/>
<organism evidence="3 4">
    <name type="scientific">Exocentrus adspersus</name>
    <dbReference type="NCBI Taxonomy" id="1586481"/>
    <lineage>
        <taxon>Eukaryota</taxon>
        <taxon>Metazoa</taxon>
        <taxon>Ecdysozoa</taxon>
        <taxon>Arthropoda</taxon>
        <taxon>Hexapoda</taxon>
        <taxon>Insecta</taxon>
        <taxon>Pterygota</taxon>
        <taxon>Neoptera</taxon>
        <taxon>Endopterygota</taxon>
        <taxon>Coleoptera</taxon>
        <taxon>Polyphaga</taxon>
        <taxon>Cucujiformia</taxon>
        <taxon>Chrysomeloidea</taxon>
        <taxon>Cerambycidae</taxon>
        <taxon>Lamiinae</taxon>
        <taxon>Acanthocinini</taxon>
        <taxon>Exocentrus</taxon>
    </lineage>
</organism>